<sequence>MLKTSIFDYDVYYPRHNWAHSKHLANQLRSTGKVTQLPVSALLSESKIKQKQGSLLDFIIFFEISPQEQQFLLKLSPVETAIACKNYQSMYSLTNKLKNSLEEYDDLTDFCLAALQNKSGNVQNLFIKLSEFIKIVFTIIELIQKLRNIQQQPLFYEIYDGIIQNEVFSVQNVFSIFQIFRQFAVFKVGNDDAILDRIQQVGENFQTKMLLGVGKLGRLLYVGILRILSYQTTFQNYGKYYYELLYKEEKTLQVFQNQNNILEQSGYKQFTVNIRGKIDILDIYPLKTYRNDILDDQFDIYDMKSSNIRQSTLVTEEFDDFE</sequence>
<gene>
    <name evidence="1" type="ORF">SS50377_18637</name>
    <name evidence="2" type="ORF">SS50377_25316</name>
</gene>
<dbReference type="Proteomes" id="UP000018208">
    <property type="component" value="Unassembled WGS sequence"/>
</dbReference>
<evidence type="ECO:0000313" key="3">
    <source>
        <dbReference type="Proteomes" id="UP000018208"/>
    </source>
</evidence>
<organism evidence="1">
    <name type="scientific">Spironucleus salmonicida</name>
    <dbReference type="NCBI Taxonomy" id="348837"/>
    <lineage>
        <taxon>Eukaryota</taxon>
        <taxon>Metamonada</taxon>
        <taxon>Diplomonadida</taxon>
        <taxon>Hexamitidae</taxon>
        <taxon>Hexamitinae</taxon>
        <taxon>Spironucleus</taxon>
    </lineage>
</organism>
<reference evidence="1 2" key="1">
    <citation type="journal article" date="2014" name="PLoS Genet.">
        <title>The Genome of Spironucleus salmonicida Highlights a Fish Pathogen Adapted to Fluctuating Environments.</title>
        <authorList>
            <person name="Xu F."/>
            <person name="Jerlstrom-Hultqvist J."/>
            <person name="Einarsson E."/>
            <person name="Astvaldsson A."/>
            <person name="Svard S.G."/>
            <person name="Andersson J.O."/>
        </authorList>
    </citation>
    <scope>NUCLEOTIDE SEQUENCE</scope>
    <source>
        <strain evidence="2">ATCC 50377</strain>
    </source>
</reference>
<evidence type="ECO:0000313" key="1">
    <source>
        <dbReference type="EMBL" id="EST41804.1"/>
    </source>
</evidence>
<accession>V6LM67</accession>
<dbReference type="VEuPathDB" id="GiardiaDB:SS50377_25316"/>
<proteinExistence type="predicted"/>
<dbReference type="AlphaFoldDB" id="V6LM67"/>
<evidence type="ECO:0000313" key="2">
    <source>
        <dbReference type="EMBL" id="KAH0573196.1"/>
    </source>
</evidence>
<protein>
    <submittedName>
        <fullName evidence="1">Uncharacterized protein</fullName>
    </submittedName>
</protein>
<reference evidence="2" key="2">
    <citation type="submission" date="2020-12" db="EMBL/GenBank/DDBJ databases">
        <title>New Spironucleus salmonicida genome in near-complete chromosomes.</title>
        <authorList>
            <person name="Xu F."/>
            <person name="Kurt Z."/>
            <person name="Jimenez-Gonzalez A."/>
            <person name="Astvaldsson A."/>
            <person name="Andersson J.O."/>
            <person name="Svard S.G."/>
        </authorList>
    </citation>
    <scope>NUCLEOTIDE SEQUENCE</scope>
    <source>
        <strain evidence="2">ATCC 50377</strain>
    </source>
</reference>
<name>V6LM67_9EUKA</name>
<dbReference type="EMBL" id="AUWU02000005">
    <property type="protein sequence ID" value="KAH0573196.1"/>
    <property type="molecule type" value="Genomic_DNA"/>
</dbReference>
<keyword evidence="3" id="KW-1185">Reference proteome</keyword>
<dbReference type="EMBL" id="KI546167">
    <property type="protein sequence ID" value="EST41804.1"/>
    <property type="molecule type" value="Genomic_DNA"/>
</dbReference>